<dbReference type="InterPro" id="IPR036020">
    <property type="entry name" value="WW_dom_sf"/>
</dbReference>
<evidence type="ECO:0000256" key="1">
    <source>
        <dbReference type="SAM" id="MobiDB-lite"/>
    </source>
</evidence>
<protein>
    <recommendedName>
        <fullName evidence="2">WW domain-containing protein</fullName>
    </recommendedName>
</protein>
<gene>
    <name evidence="3" type="ORF">BJ508DRAFT_80730</name>
</gene>
<dbReference type="STRING" id="1160509.A0A3N4IBM6"/>
<dbReference type="Proteomes" id="UP000275078">
    <property type="component" value="Unassembled WGS sequence"/>
</dbReference>
<keyword evidence="4" id="KW-1185">Reference proteome</keyword>
<dbReference type="EMBL" id="ML119668">
    <property type="protein sequence ID" value="RPA82866.1"/>
    <property type="molecule type" value="Genomic_DNA"/>
</dbReference>
<sequence>MPSTPFDSNDFAPPARPPPPTVPQGWTVRWDSHYNRWFYVNLATKQSQVRKTTALQLSLAYSKECVLLIPYSGKHLQAQPFQTNLPHTLGRLHPKVPTISVLDLNHTALTLHHIP</sequence>
<dbReference type="AlphaFoldDB" id="A0A3N4IBM6"/>
<organism evidence="3 4">
    <name type="scientific">Ascobolus immersus RN42</name>
    <dbReference type="NCBI Taxonomy" id="1160509"/>
    <lineage>
        <taxon>Eukaryota</taxon>
        <taxon>Fungi</taxon>
        <taxon>Dikarya</taxon>
        <taxon>Ascomycota</taxon>
        <taxon>Pezizomycotina</taxon>
        <taxon>Pezizomycetes</taxon>
        <taxon>Pezizales</taxon>
        <taxon>Ascobolaceae</taxon>
        <taxon>Ascobolus</taxon>
    </lineage>
</organism>
<accession>A0A3N4IBM6</accession>
<evidence type="ECO:0000313" key="4">
    <source>
        <dbReference type="Proteomes" id="UP000275078"/>
    </source>
</evidence>
<dbReference type="Pfam" id="PF00397">
    <property type="entry name" value="WW"/>
    <property type="match status" value="1"/>
</dbReference>
<dbReference type="OrthoDB" id="2530521at2759"/>
<evidence type="ECO:0000313" key="3">
    <source>
        <dbReference type="EMBL" id="RPA82866.1"/>
    </source>
</evidence>
<dbReference type="Gene3D" id="2.20.70.10">
    <property type="match status" value="1"/>
</dbReference>
<dbReference type="InterPro" id="IPR001202">
    <property type="entry name" value="WW_dom"/>
</dbReference>
<proteinExistence type="predicted"/>
<feature type="domain" description="WW" evidence="2">
    <location>
        <begin position="20"/>
        <end position="54"/>
    </location>
</feature>
<dbReference type="PROSITE" id="PS50020">
    <property type="entry name" value="WW_DOMAIN_2"/>
    <property type="match status" value="1"/>
</dbReference>
<reference evidence="3 4" key="1">
    <citation type="journal article" date="2018" name="Nat. Ecol. Evol.">
        <title>Pezizomycetes genomes reveal the molecular basis of ectomycorrhizal truffle lifestyle.</title>
        <authorList>
            <person name="Murat C."/>
            <person name="Payen T."/>
            <person name="Noel B."/>
            <person name="Kuo A."/>
            <person name="Morin E."/>
            <person name="Chen J."/>
            <person name="Kohler A."/>
            <person name="Krizsan K."/>
            <person name="Balestrini R."/>
            <person name="Da Silva C."/>
            <person name="Montanini B."/>
            <person name="Hainaut M."/>
            <person name="Levati E."/>
            <person name="Barry K.W."/>
            <person name="Belfiori B."/>
            <person name="Cichocki N."/>
            <person name="Clum A."/>
            <person name="Dockter R.B."/>
            <person name="Fauchery L."/>
            <person name="Guy J."/>
            <person name="Iotti M."/>
            <person name="Le Tacon F."/>
            <person name="Lindquist E.A."/>
            <person name="Lipzen A."/>
            <person name="Malagnac F."/>
            <person name="Mello A."/>
            <person name="Molinier V."/>
            <person name="Miyauchi S."/>
            <person name="Poulain J."/>
            <person name="Riccioni C."/>
            <person name="Rubini A."/>
            <person name="Sitrit Y."/>
            <person name="Splivallo R."/>
            <person name="Traeger S."/>
            <person name="Wang M."/>
            <person name="Zifcakova L."/>
            <person name="Wipf D."/>
            <person name="Zambonelli A."/>
            <person name="Paolocci F."/>
            <person name="Nowrousian M."/>
            <person name="Ottonello S."/>
            <person name="Baldrian P."/>
            <person name="Spatafora J.W."/>
            <person name="Henrissat B."/>
            <person name="Nagy L.G."/>
            <person name="Aury J.M."/>
            <person name="Wincker P."/>
            <person name="Grigoriev I.V."/>
            <person name="Bonfante P."/>
            <person name="Martin F.M."/>
        </authorList>
    </citation>
    <scope>NUCLEOTIDE SEQUENCE [LARGE SCALE GENOMIC DNA]</scope>
    <source>
        <strain evidence="3 4">RN42</strain>
    </source>
</reference>
<dbReference type="SUPFAM" id="SSF51045">
    <property type="entry name" value="WW domain"/>
    <property type="match status" value="1"/>
</dbReference>
<feature type="region of interest" description="Disordered" evidence="1">
    <location>
        <begin position="1"/>
        <end position="24"/>
    </location>
</feature>
<evidence type="ECO:0000259" key="2">
    <source>
        <dbReference type="PROSITE" id="PS50020"/>
    </source>
</evidence>
<name>A0A3N4IBM6_ASCIM</name>